<dbReference type="InterPro" id="IPR000838">
    <property type="entry name" value="RNA_pol_sigma70_ECF_CS"/>
</dbReference>
<dbReference type="InterPro" id="IPR039425">
    <property type="entry name" value="RNA_pol_sigma-70-like"/>
</dbReference>
<organism evidence="10 11">
    <name type="scientific">Limobrevibacterium gyesilva</name>
    <dbReference type="NCBI Taxonomy" id="2991712"/>
    <lineage>
        <taxon>Bacteria</taxon>
        <taxon>Pseudomonadati</taxon>
        <taxon>Pseudomonadota</taxon>
        <taxon>Alphaproteobacteria</taxon>
        <taxon>Acetobacterales</taxon>
        <taxon>Acetobacteraceae</taxon>
        <taxon>Limobrevibacterium</taxon>
    </lineage>
</organism>
<dbReference type="AlphaFoldDB" id="A0AA41YJT3"/>
<reference evidence="10" key="1">
    <citation type="submission" date="2022-09" db="EMBL/GenBank/DDBJ databases">
        <title>Rhodovastum sp. nov. RN2-1 isolated from soil in Seongnam, South Korea.</title>
        <authorList>
            <person name="Le N.T."/>
        </authorList>
    </citation>
    <scope>NUCLEOTIDE SEQUENCE</scope>
    <source>
        <strain evidence="10">RN2-1</strain>
    </source>
</reference>
<dbReference type="InterPro" id="IPR013325">
    <property type="entry name" value="RNA_pol_sigma_r2"/>
</dbReference>
<dbReference type="SUPFAM" id="SSF88659">
    <property type="entry name" value="Sigma3 and sigma4 domains of RNA polymerase sigma factors"/>
    <property type="match status" value="1"/>
</dbReference>
<feature type="region of interest" description="Disordered" evidence="7">
    <location>
        <begin position="74"/>
        <end position="98"/>
    </location>
</feature>
<dbReference type="InterPro" id="IPR014284">
    <property type="entry name" value="RNA_pol_sigma-70_dom"/>
</dbReference>
<dbReference type="InterPro" id="IPR007627">
    <property type="entry name" value="RNA_pol_sigma70_r2"/>
</dbReference>
<dbReference type="SUPFAM" id="SSF88946">
    <property type="entry name" value="Sigma2 domain of RNA polymerase sigma factors"/>
    <property type="match status" value="1"/>
</dbReference>
<dbReference type="GO" id="GO:0016987">
    <property type="term" value="F:sigma factor activity"/>
    <property type="evidence" value="ECO:0007669"/>
    <property type="project" value="UniProtKB-KW"/>
</dbReference>
<dbReference type="Gene3D" id="1.10.10.10">
    <property type="entry name" value="Winged helix-like DNA-binding domain superfamily/Winged helix DNA-binding domain"/>
    <property type="match status" value="1"/>
</dbReference>
<dbReference type="GO" id="GO:0006352">
    <property type="term" value="P:DNA-templated transcription initiation"/>
    <property type="evidence" value="ECO:0007669"/>
    <property type="project" value="InterPro"/>
</dbReference>
<dbReference type="EMBL" id="JAPDNT010000004">
    <property type="protein sequence ID" value="MCW3474504.1"/>
    <property type="molecule type" value="Genomic_DNA"/>
</dbReference>
<dbReference type="RefSeq" id="WP_264713147.1">
    <property type="nucleotide sequence ID" value="NZ_JAPDNT010000004.1"/>
</dbReference>
<protein>
    <recommendedName>
        <fullName evidence="6">RNA polymerase sigma factor</fullName>
    </recommendedName>
</protein>
<evidence type="ECO:0000256" key="5">
    <source>
        <dbReference type="ARBA" id="ARBA00023163"/>
    </source>
</evidence>
<keyword evidence="3 6" id="KW-0731">Sigma factor</keyword>
<dbReference type="Gene3D" id="1.10.1740.10">
    <property type="match status" value="1"/>
</dbReference>
<evidence type="ECO:0000259" key="8">
    <source>
        <dbReference type="Pfam" id="PF04542"/>
    </source>
</evidence>
<dbReference type="PANTHER" id="PTHR43133:SF25">
    <property type="entry name" value="RNA POLYMERASE SIGMA FACTOR RFAY-RELATED"/>
    <property type="match status" value="1"/>
</dbReference>
<keyword evidence="2 6" id="KW-0805">Transcription regulation</keyword>
<sequence length="174" mass="19258">MNEAEFARVALPHLDAAYTLARWLLRDPVAAEDVVQDAMLRALTYFAGFRGTNARAWLLQIVRNTAYARMAQRRGVQEEPLDPDGKHEHLADPGGDPEAALQGAEVVSALHRALAALPAELRECVVLRELEEMSYRDIARVTGVPAGTVMSRLFRARQMLLRIGRDAGAKERTA</sequence>
<evidence type="ECO:0000256" key="6">
    <source>
        <dbReference type="RuleBase" id="RU000716"/>
    </source>
</evidence>
<evidence type="ECO:0000259" key="9">
    <source>
        <dbReference type="Pfam" id="PF08281"/>
    </source>
</evidence>
<keyword evidence="4 6" id="KW-0238">DNA-binding</keyword>
<dbReference type="Proteomes" id="UP001165679">
    <property type="component" value="Unassembled WGS sequence"/>
</dbReference>
<dbReference type="PROSITE" id="PS01063">
    <property type="entry name" value="SIGMA70_ECF"/>
    <property type="match status" value="1"/>
</dbReference>
<evidence type="ECO:0000313" key="10">
    <source>
        <dbReference type="EMBL" id="MCW3474504.1"/>
    </source>
</evidence>
<dbReference type="GO" id="GO:0003677">
    <property type="term" value="F:DNA binding"/>
    <property type="evidence" value="ECO:0007669"/>
    <property type="project" value="UniProtKB-KW"/>
</dbReference>
<feature type="domain" description="RNA polymerase sigma-70 region 2" evidence="8">
    <location>
        <begin position="13"/>
        <end position="74"/>
    </location>
</feature>
<evidence type="ECO:0000256" key="4">
    <source>
        <dbReference type="ARBA" id="ARBA00023125"/>
    </source>
</evidence>
<evidence type="ECO:0000256" key="3">
    <source>
        <dbReference type="ARBA" id="ARBA00023082"/>
    </source>
</evidence>
<accession>A0AA41YJT3</accession>
<evidence type="ECO:0000256" key="7">
    <source>
        <dbReference type="SAM" id="MobiDB-lite"/>
    </source>
</evidence>
<dbReference type="NCBIfam" id="TIGR02937">
    <property type="entry name" value="sigma70-ECF"/>
    <property type="match status" value="1"/>
</dbReference>
<gene>
    <name evidence="10" type="ORF">OL599_07895</name>
</gene>
<dbReference type="InterPro" id="IPR013324">
    <property type="entry name" value="RNA_pol_sigma_r3/r4-like"/>
</dbReference>
<dbReference type="InterPro" id="IPR036388">
    <property type="entry name" value="WH-like_DNA-bd_sf"/>
</dbReference>
<comment type="caution">
    <text evidence="10">The sequence shown here is derived from an EMBL/GenBank/DDBJ whole genome shotgun (WGS) entry which is preliminary data.</text>
</comment>
<evidence type="ECO:0000256" key="2">
    <source>
        <dbReference type="ARBA" id="ARBA00023015"/>
    </source>
</evidence>
<evidence type="ECO:0000256" key="1">
    <source>
        <dbReference type="ARBA" id="ARBA00010641"/>
    </source>
</evidence>
<reference evidence="10" key="2">
    <citation type="submission" date="2022-10" db="EMBL/GenBank/DDBJ databases">
        <authorList>
            <person name="Trinh H.N."/>
        </authorList>
    </citation>
    <scope>NUCLEOTIDE SEQUENCE</scope>
    <source>
        <strain evidence="10">RN2-1</strain>
    </source>
</reference>
<proteinExistence type="inferred from homology"/>
<dbReference type="PANTHER" id="PTHR43133">
    <property type="entry name" value="RNA POLYMERASE ECF-TYPE SIGMA FACTO"/>
    <property type="match status" value="1"/>
</dbReference>
<feature type="domain" description="RNA polymerase sigma factor 70 region 4 type 2" evidence="9">
    <location>
        <begin position="109"/>
        <end position="160"/>
    </location>
</feature>
<dbReference type="CDD" id="cd06171">
    <property type="entry name" value="Sigma70_r4"/>
    <property type="match status" value="1"/>
</dbReference>
<dbReference type="Pfam" id="PF08281">
    <property type="entry name" value="Sigma70_r4_2"/>
    <property type="match status" value="1"/>
</dbReference>
<dbReference type="InterPro" id="IPR013249">
    <property type="entry name" value="RNA_pol_sigma70_r4_t2"/>
</dbReference>
<keyword evidence="5 6" id="KW-0804">Transcription</keyword>
<name>A0AA41YJT3_9PROT</name>
<keyword evidence="11" id="KW-1185">Reference proteome</keyword>
<evidence type="ECO:0000313" key="11">
    <source>
        <dbReference type="Proteomes" id="UP001165679"/>
    </source>
</evidence>
<comment type="similarity">
    <text evidence="1 6">Belongs to the sigma-70 factor family. ECF subfamily.</text>
</comment>
<dbReference type="Pfam" id="PF04542">
    <property type="entry name" value="Sigma70_r2"/>
    <property type="match status" value="1"/>
</dbReference>